<dbReference type="GO" id="GO:0035098">
    <property type="term" value="C:ESC/E(Z) complex"/>
    <property type="evidence" value="ECO:0007669"/>
    <property type="project" value="TreeGrafter"/>
</dbReference>
<comment type="caution">
    <text evidence="3">The sequence shown here is derived from an EMBL/GenBank/DDBJ whole genome shotgun (WGS) entry which is preliminary data.</text>
</comment>
<protein>
    <submittedName>
        <fullName evidence="3">Uncharacterized protein</fullName>
    </submittedName>
</protein>
<keyword evidence="2" id="KW-0804">Transcription</keyword>
<keyword evidence="4" id="KW-1185">Reference proteome</keyword>
<proteinExistence type="predicted"/>
<dbReference type="PANTHER" id="PTHR22597:SF0">
    <property type="entry name" value="POLYCOMB PROTEIN SUZ12"/>
    <property type="match status" value="1"/>
</dbReference>
<reference evidence="3" key="1">
    <citation type="submission" date="2020-04" db="EMBL/GenBank/DDBJ databases">
        <authorList>
            <person name="Alioto T."/>
            <person name="Alioto T."/>
            <person name="Gomez Garrido J."/>
        </authorList>
    </citation>
    <scope>NUCLEOTIDE SEQUENCE</scope>
    <source>
        <strain evidence="3">A484AB</strain>
    </source>
</reference>
<evidence type="ECO:0000313" key="3">
    <source>
        <dbReference type="EMBL" id="CAB4012462.1"/>
    </source>
</evidence>
<dbReference type="OrthoDB" id="166746at2759"/>
<evidence type="ECO:0000256" key="1">
    <source>
        <dbReference type="ARBA" id="ARBA00023015"/>
    </source>
</evidence>
<organism evidence="3 4">
    <name type="scientific">Paramuricea clavata</name>
    <name type="common">Red gorgonian</name>
    <name type="synonym">Violescent sea-whip</name>
    <dbReference type="NCBI Taxonomy" id="317549"/>
    <lineage>
        <taxon>Eukaryota</taxon>
        <taxon>Metazoa</taxon>
        <taxon>Cnidaria</taxon>
        <taxon>Anthozoa</taxon>
        <taxon>Octocorallia</taxon>
        <taxon>Malacalcyonacea</taxon>
        <taxon>Plexauridae</taxon>
        <taxon>Paramuricea</taxon>
    </lineage>
</organism>
<evidence type="ECO:0000256" key="2">
    <source>
        <dbReference type="ARBA" id="ARBA00023163"/>
    </source>
</evidence>
<dbReference type="PANTHER" id="PTHR22597">
    <property type="entry name" value="POLYCOMB GROUP PROTEIN"/>
    <property type="match status" value="1"/>
</dbReference>
<name>A0A6S7J501_PARCT</name>
<evidence type="ECO:0000313" key="4">
    <source>
        <dbReference type="Proteomes" id="UP001152795"/>
    </source>
</evidence>
<accession>A0A6S7J501</accession>
<keyword evidence="1" id="KW-0805">Transcription regulation</keyword>
<gene>
    <name evidence="3" type="ORF">PACLA_8A088612</name>
</gene>
<dbReference type="AlphaFoldDB" id="A0A6S7J501"/>
<sequence>MSDKGEPVYAAARNPKFEQLRSDHETFLRTFEKPTQIYRFLRTRNIITPIFLHRNLSYMRHRRTRNNKEQRAKFKVDDLLAKCERENAENSPHGSEKNGYLNLTFKGFFRGSVQGEVPTPSSENLADQNLVPAEVFIVKICHKRRKDNSPPIIQERVGRCLVAHNPCTDQEPLLESCSVSIPRSFFNPKTNRNVRSFILTLEVSIPLVETTKKKKRKKSDAKPEQK</sequence>
<dbReference type="GO" id="GO:0031490">
    <property type="term" value="F:chromatin DNA binding"/>
    <property type="evidence" value="ECO:0007669"/>
    <property type="project" value="TreeGrafter"/>
</dbReference>
<dbReference type="GO" id="GO:0016586">
    <property type="term" value="C:RSC-type complex"/>
    <property type="evidence" value="ECO:0007669"/>
    <property type="project" value="TreeGrafter"/>
</dbReference>
<dbReference type="Proteomes" id="UP001152795">
    <property type="component" value="Unassembled WGS sequence"/>
</dbReference>
<feature type="non-terminal residue" evidence="3">
    <location>
        <position position="1"/>
    </location>
</feature>
<dbReference type="EMBL" id="CACRXK020007518">
    <property type="protein sequence ID" value="CAB4012462.1"/>
    <property type="molecule type" value="Genomic_DNA"/>
</dbReference>